<name>A0ACC0PUF1_RHOML</name>
<protein>
    <submittedName>
        <fullName evidence="1">Uncharacterized protein</fullName>
    </submittedName>
</protein>
<organism evidence="1 2">
    <name type="scientific">Rhododendron molle</name>
    <name type="common">Chinese azalea</name>
    <name type="synonym">Azalea mollis</name>
    <dbReference type="NCBI Taxonomy" id="49168"/>
    <lineage>
        <taxon>Eukaryota</taxon>
        <taxon>Viridiplantae</taxon>
        <taxon>Streptophyta</taxon>
        <taxon>Embryophyta</taxon>
        <taxon>Tracheophyta</taxon>
        <taxon>Spermatophyta</taxon>
        <taxon>Magnoliopsida</taxon>
        <taxon>eudicotyledons</taxon>
        <taxon>Gunneridae</taxon>
        <taxon>Pentapetalae</taxon>
        <taxon>asterids</taxon>
        <taxon>Ericales</taxon>
        <taxon>Ericaceae</taxon>
        <taxon>Ericoideae</taxon>
        <taxon>Rhodoreae</taxon>
        <taxon>Rhododendron</taxon>
    </lineage>
</organism>
<evidence type="ECO:0000313" key="2">
    <source>
        <dbReference type="Proteomes" id="UP001062846"/>
    </source>
</evidence>
<evidence type="ECO:0000313" key="1">
    <source>
        <dbReference type="EMBL" id="KAI8568408.1"/>
    </source>
</evidence>
<reference evidence="1" key="1">
    <citation type="submission" date="2022-02" db="EMBL/GenBank/DDBJ databases">
        <title>Plant Genome Project.</title>
        <authorList>
            <person name="Zhang R.-G."/>
        </authorList>
    </citation>
    <scope>NUCLEOTIDE SEQUENCE</scope>
    <source>
        <strain evidence="1">AT1</strain>
    </source>
</reference>
<keyword evidence="2" id="KW-1185">Reference proteome</keyword>
<comment type="caution">
    <text evidence="1">The sequence shown here is derived from an EMBL/GenBank/DDBJ whole genome shotgun (WGS) entry which is preliminary data.</text>
</comment>
<accession>A0ACC0PUF1</accession>
<gene>
    <name evidence="1" type="ORF">RHMOL_Rhmol02G0196900</name>
</gene>
<sequence length="133" mass="13583">MAKIGSNGNGGGNGGDWPRVVEDVRPNDEAETPRSRINDQTVEGALVSISAEVRSIDGGNGGHVKEVGGGKDRRTMVEEGGLSGASGSGSSGGGSDVRPETLPRDPARGKGVVTTREPSEDMPMGPVKFRPTA</sequence>
<proteinExistence type="predicted"/>
<dbReference type="Proteomes" id="UP001062846">
    <property type="component" value="Chromosome 2"/>
</dbReference>
<dbReference type="EMBL" id="CM046389">
    <property type="protein sequence ID" value="KAI8568408.1"/>
    <property type="molecule type" value="Genomic_DNA"/>
</dbReference>